<feature type="compositionally biased region" description="Acidic residues" evidence="8">
    <location>
        <begin position="493"/>
        <end position="505"/>
    </location>
</feature>
<dbReference type="GO" id="GO:0016020">
    <property type="term" value="C:membrane"/>
    <property type="evidence" value="ECO:0007669"/>
    <property type="project" value="UniProtKB-SubCell"/>
</dbReference>
<feature type="region of interest" description="Disordered" evidence="8">
    <location>
        <begin position="1"/>
        <end position="24"/>
    </location>
</feature>
<evidence type="ECO:0000313" key="11">
    <source>
        <dbReference type="EMBL" id="CAL1543737.1"/>
    </source>
</evidence>
<dbReference type="SUPFAM" id="SSF81321">
    <property type="entry name" value="Family A G protein-coupled receptor-like"/>
    <property type="match status" value="2"/>
</dbReference>
<protein>
    <recommendedName>
        <fullName evidence="10">G-protein coupled receptors family 1 profile domain-containing protein</fullName>
    </recommendedName>
</protein>
<dbReference type="AlphaFoldDB" id="A0AAV2IB09"/>
<evidence type="ECO:0000256" key="7">
    <source>
        <dbReference type="ARBA" id="ARBA00023224"/>
    </source>
</evidence>
<sequence>MATPINDSSTDVDTTQTPATDPLTTVMATDPLTTVMATIPSSVLASIVTALTSLTPHSSISAFFNASSSSASSGDQPTPVTFASVVTSRDSDNVTGVLTSTTYNYSEFEIQAYLDELQSQTTNIMLPAMVYLVLLAVVGSIGNFLVLFVYSHKFTQTATRIFILVIASFDIITNMIVIPGEIYDMFHIWDFNQPSLCKIRLFFNAFTTMASAMVLVAVAVARYRKICKPFGKQVTISDAKLISVAMTLGCLIFSIPWAIINGRQTKATPRPGINGYECTLDDSYLDTIWPLLNTLFFILLFLVCCGTIVVLYALIGVQAWRHSHVHGVSTGVKPPHSSSGTNDSTDSTEMTSKSAENSRVGILSKSARSRSYVKKKSGDPESMETVIKSGVACGEGDQVKPRGEAVKDTTAEDDVIELVDDVKGEKKSAYQARMIRSPTGEKVNINLSMVRELTVKLRAVQKETEHGDVGDLSDVDQVPRPGRSVVTFKSVSSDDELGSGDEYDDAENKTGKKKKSQMKCKPETRDVGGSQPMKCKSETRDVGGSQLHKRSEEPSGGKCTINNGSNDSIDAASSKGGKCKSNSGSTDSIDAAGSKGGKCKSNSGSTDSIDAAGSKGRKCKSNSGSTDSIDAAGSKGGKCKSKNGSTECIGADDSKGGKCKSKNGSTECIGADDSKGGKCKSKNGSTECIGADDSKGGKCKSKNGSTDSIHKNCSKALKHQSSHCPNDTVSVIDHTKELSEGAIKENGAICHLDAESKDELDDEHLNDEPLTDFAKAMLWVDITYCLKNERDGASSNDEPDAENNGGGSNGLTKKSSFTSSRKISRDNSFLRKHRKLRDALTDTLARARKSKREKSGEAKARDSGGVVGANERISENENGDDAGSVVGKDHGDVAPQAEVKQPGSSSSGEKHRSSVKRPSRASSRRGMGRTTAMLLIISAVYIVGFLPFLALSFYKHYAPQSFGGLSAVGLAFYNLFLRSYFLNSAANPIVYSLCDINFRKECLKLLKLG</sequence>
<evidence type="ECO:0000256" key="2">
    <source>
        <dbReference type="ARBA" id="ARBA00022692"/>
    </source>
</evidence>
<keyword evidence="12" id="KW-1185">Reference proteome</keyword>
<feature type="domain" description="G-protein coupled receptors family 1 profile" evidence="10">
    <location>
        <begin position="142"/>
        <end position="315"/>
    </location>
</feature>
<feature type="transmembrane region" description="Helical" evidence="9">
    <location>
        <begin position="161"/>
        <end position="179"/>
    </location>
</feature>
<evidence type="ECO:0000256" key="5">
    <source>
        <dbReference type="ARBA" id="ARBA00023136"/>
    </source>
</evidence>
<dbReference type="PRINTS" id="PR00237">
    <property type="entry name" value="GPCRRHODOPSN"/>
</dbReference>
<dbReference type="Proteomes" id="UP001497497">
    <property type="component" value="Unassembled WGS sequence"/>
</dbReference>
<dbReference type="EMBL" id="CAXITT010000573">
    <property type="protein sequence ID" value="CAL1543737.1"/>
    <property type="molecule type" value="Genomic_DNA"/>
</dbReference>
<feature type="region of interest" description="Disordered" evidence="8">
    <location>
        <begin position="463"/>
        <end position="685"/>
    </location>
</feature>
<feature type="transmembrane region" description="Helical" evidence="9">
    <location>
        <begin position="128"/>
        <end position="149"/>
    </location>
</feature>
<accession>A0AAV2IB09</accession>
<dbReference type="PANTHER" id="PTHR24243:SF224">
    <property type="entry name" value="G-PROTEIN COUPLED RECEPTOR 19-RELATED"/>
    <property type="match status" value="1"/>
</dbReference>
<feature type="compositionally biased region" description="Polar residues" evidence="8">
    <location>
        <begin position="1"/>
        <end position="12"/>
    </location>
</feature>
<keyword evidence="6" id="KW-0675">Receptor</keyword>
<evidence type="ECO:0000256" key="6">
    <source>
        <dbReference type="ARBA" id="ARBA00023170"/>
    </source>
</evidence>
<feature type="transmembrane region" description="Helical" evidence="9">
    <location>
        <begin position="932"/>
        <end position="954"/>
    </location>
</feature>
<evidence type="ECO:0000256" key="8">
    <source>
        <dbReference type="SAM" id="MobiDB-lite"/>
    </source>
</evidence>
<keyword evidence="3 9" id="KW-1133">Transmembrane helix</keyword>
<dbReference type="PROSITE" id="PS50262">
    <property type="entry name" value="G_PROTEIN_RECEP_F1_2"/>
    <property type="match status" value="1"/>
</dbReference>
<dbReference type="PANTHER" id="PTHR24243">
    <property type="entry name" value="G-PROTEIN COUPLED RECEPTOR"/>
    <property type="match status" value="1"/>
</dbReference>
<feature type="region of interest" description="Disordered" evidence="8">
    <location>
        <begin position="846"/>
        <end position="925"/>
    </location>
</feature>
<feature type="compositionally biased region" description="Low complexity" evidence="8">
    <location>
        <begin position="337"/>
        <end position="348"/>
    </location>
</feature>
<evidence type="ECO:0000313" key="12">
    <source>
        <dbReference type="Proteomes" id="UP001497497"/>
    </source>
</evidence>
<organism evidence="11 12">
    <name type="scientific">Lymnaea stagnalis</name>
    <name type="common">Great pond snail</name>
    <name type="synonym">Helix stagnalis</name>
    <dbReference type="NCBI Taxonomy" id="6523"/>
    <lineage>
        <taxon>Eukaryota</taxon>
        <taxon>Metazoa</taxon>
        <taxon>Spiralia</taxon>
        <taxon>Lophotrochozoa</taxon>
        <taxon>Mollusca</taxon>
        <taxon>Gastropoda</taxon>
        <taxon>Heterobranchia</taxon>
        <taxon>Euthyneura</taxon>
        <taxon>Panpulmonata</taxon>
        <taxon>Hygrophila</taxon>
        <taxon>Lymnaeoidea</taxon>
        <taxon>Lymnaeidae</taxon>
        <taxon>Lymnaea</taxon>
    </lineage>
</organism>
<feature type="transmembrane region" description="Helical" evidence="9">
    <location>
        <begin position="960"/>
        <end position="977"/>
    </location>
</feature>
<gene>
    <name evidence="11" type="ORF">GSLYS_00017250001</name>
</gene>
<reference evidence="11 12" key="1">
    <citation type="submission" date="2024-04" db="EMBL/GenBank/DDBJ databases">
        <authorList>
            <consortium name="Genoscope - CEA"/>
            <person name="William W."/>
        </authorList>
    </citation>
    <scope>NUCLEOTIDE SEQUENCE [LARGE SCALE GENOMIC DNA]</scope>
</reference>
<keyword evidence="4" id="KW-0297">G-protein coupled receptor</keyword>
<dbReference type="InterPro" id="IPR017452">
    <property type="entry name" value="GPCR_Rhodpsn_7TM"/>
</dbReference>
<dbReference type="Pfam" id="PF00001">
    <property type="entry name" value="7tm_1"/>
    <property type="match status" value="1"/>
</dbReference>
<dbReference type="InterPro" id="IPR000276">
    <property type="entry name" value="GPCR_Rhodpsn"/>
</dbReference>
<keyword evidence="2 9" id="KW-0812">Transmembrane</keyword>
<evidence type="ECO:0000256" key="3">
    <source>
        <dbReference type="ARBA" id="ARBA00022989"/>
    </source>
</evidence>
<dbReference type="GO" id="GO:0004930">
    <property type="term" value="F:G protein-coupled receptor activity"/>
    <property type="evidence" value="ECO:0007669"/>
    <property type="project" value="UniProtKB-KW"/>
</dbReference>
<comment type="subcellular location">
    <subcellularLocation>
        <location evidence="1">Membrane</location>
        <topology evidence="1">Multi-pass membrane protein</topology>
    </subcellularLocation>
</comment>
<keyword evidence="7" id="KW-0807">Transducer</keyword>
<name>A0AAV2IB09_LYMST</name>
<comment type="caution">
    <text evidence="11">The sequence shown here is derived from an EMBL/GenBank/DDBJ whole genome shotgun (WGS) entry which is preliminary data.</text>
</comment>
<proteinExistence type="predicted"/>
<feature type="region of interest" description="Disordered" evidence="8">
    <location>
        <begin position="792"/>
        <end position="831"/>
    </location>
</feature>
<feature type="transmembrane region" description="Helical" evidence="9">
    <location>
        <begin position="295"/>
        <end position="315"/>
    </location>
</feature>
<evidence type="ECO:0000259" key="10">
    <source>
        <dbReference type="PROSITE" id="PS50262"/>
    </source>
</evidence>
<evidence type="ECO:0000256" key="4">
    <source>
        <dbReference type="ARBA" id="ARBA00023040"/>
    </source>
</evidence>
<dbReference type="Gene3D" id="1.20.1070.10">
    <property type="entry name" value="Rhodopsin 7-helix transmembrane proteins"/>
    <property type="match status" value="2"/>
</dbReference>
<evidence type="ECO:0000256" key="9">
    <source>
        <dbReference type="SAM" id="Phobius"/>
    </source>
</evidence>
<keyword evidence="5 9" id="KW-0472">Membrane</keyword>
<evidence type="ECO:0000256" key="1">
    <source>
        <dbReference type="ARBA" id="ARBA00004141"/>
    </source>
</evidence>
<feature type="region of interest" description="Disordered" evidence="8">
    <location>
        <begin position="328"/>
        <end position="361"/>
    </location>
</feature>
<feature type="transmembrane region" description="Helical" evidence="9">
    <location>
        <begin position="199"/>
        <end position="220"/>
    </location>
</feature>
<dbReference type="CDD" id="cd00637">
    <property type="entry name" value="7tm_classA_rhodopsin-like"/>
    <property type="match status" value="2"/>
</dbReference>
<feature type="compositionally biased region" description="Low complexity" evidence="8">
    <location>
        <begin position="573"/>
        <end position="585"/>
    </location>
</feature>
<feature type="compositionally biased region" description="Low complexity" evidence="8">
    <location>
        <begin position="13"/>
        <end position="24"/>
    </location>
</feature>
<feature type="transmembrane region" description="Helical" evidence="9">
    <location>
        <begin position="241"/>
        <end position="260"/>
    </location>
</feature>
<feature type="compositionally biased region" description="Basic and acidic residues" evidence="8">
    <location>
        <begin position="853"/>
        <end position="862"/>
    </location>
</feature>
<feature type="compositionally biased region" description="Basic residues" evidence="8">
    <location>
        <begin position="913"/>
        <end position="925"/>
    </location>
</feature>
<feature type="compositionally biased region" description="Polar residues" evidence="8">
    <location>
        <begin position="810"/>
        <end position="821"/>
    </location>
</feature>